<name>A0A0F8Y5S9_9ZZZZ</name>
<accession>A0A0F8Y5S9</accession>
<protein>
    <submittedName>
        <fullName evidence="1">Uncharacterized protein</fullName>
    </submittedName>
</protein>
<sequence length="70" mass="8132">MIIQVSGMRIHDDIFFWEGWGGRLRLGNGKCWLRIYDLKKENKNDLTHLRPTIVVVSDVPESKMSLRSCA</sequence>
<dbReference type="AlphaFoldDB" id="A0A0F8Y5S9"/>
<proteinExistence type="predicted"/>
<evidence type="ECO:0000313" key="1">
    <source>
        <dbReference type="EMBL" id="KKK76653.1"/>
    </source>
</evidence>
<feature type="non-terminal residue" evidence="1">
    <location>
        <position position="70"/>
    </location>
</feature>
<comment type="caution">
    <text evidence="1">The sequence shown here is derived from an EMBL/GenBank/DDBJ whole genome shotgun (WGS) entry which is preliminary data.</text>
</comment>
<reference evidence="1" key="1">
    <citation type="journal article" date="2015" name="Nature">
        <title>Complex archaea that bridge the gap between prokaryotes and eukaryotes.</title>
        <authorList>
            <person name="Spang A."/>
            <person name="Saw J.H."/>
            <person name="Jorgensen S.L."/>
            <person name="Zaremba-Niedzwiedzka K."/>
            <person name="Martijn J."/>
            <person name="Lind A.E."/>
            <person name="van Eijk R."/>
            <person name="Schleper C."/>
            <person name="Guy L."/>
            <person name="Ettema T.J."/>
        </authorList>
    </citation>
    <scope>NUCLEOTIDE SEQUENCE</scope>
</reference>
<dbReference type="EMBL" id="LAZR01055314">
    <property type="protein sequence ID" value="KKK76653.1"/>
    <property type="molecule type" value="Genomic_DNA"/>
</dbReference>
<organism evidence="1">
    <name type="scientific">marine sediment metagenome</name>
    <dbReference type="NCBI Taxonomy" id="412755"/>
    <lineage>
        <taxon>unclassified sequences</taxon>
        <taxon>metagenomes</taxon>
        <taxon>ecological metagenomes</taxon>
    </lineage>
</organism>
<gene>
    <name evidence="1" type="ORF">LCGC14_2861460</name>
</gene>